<dbReference type="Proteomes" id="UP000199545">
    <property type="component" value="Unassembled WGS sequence"/>
</dbReference>
<accession>A0A1I3SVU4</accession>
<reference evidence="2 3" key="1">
    <citation type="submission" date="2016-10" db="EMBL/GenBank/DDBJ databases">
        <authorList>
            <person name="de Groot N.N."/>
        </authorList>
    </citation>
    <scope>NUCLEOTIDE SEQUENCE [LARGE SCALE GENOMIC DNA]</scope>
    <source>
        <strain evidence="2 3">DSM 44778</strain>
    </source>
</reference>
<evidence type="ECO:0000313" key="3">
    <source>
        <dbReference type="Proteomes" id="UP000199545"/>
    </source>
</evidence>
<evidence type="ECO:0000256" key="1">
    <source>
        <dbReference type="SAM" id="Phobius"/>
    </source>
</evidence>
<gene>
    <name evidence="2" type="ORF">SAMN05421852_11433</name>
</gene>
<protein>
    <submittedName>
        <fullName evidence="2">Thiamine transporter</fullName>
    </submittedName>
</protein>
<dbReference type="Pfam" id="PF09515">
    <property type="entry name" value="Thia_YuaJ"/>
    <property type="match status" value="1"/>
</dbReference>
<keyword evidence="1" id="KW-0812">Transmembrane</keyword>
<dbReference type="GO" id="GO:0015234">
    <property type="term" value="F:thiamine transmembrane transporter activity"/>
    <property type="evidence" value="ECO:0007669"/>
    <property type="project" value="InterPro"/>
</dbReference>
<keyword evidence="1" id="KW-0472">Membrane</keyword>
<feature type="transmembrane region" description="Helical" evidence="1">
    <location>
        <begin position="121"/>
        <end position="140"/>
    </location>
</feature>
<dbReference type="InterPro" id="IPR012651">
    <property type="entry name" value="Thia_Transptr_ThiT"/>
</dbReference>
<feature type="transmembrane region" description="Helical" evidence="1">
    <location>
        <begin position="57"/>
        <end position="76"/>
    </location>
</feature>
<dbReference type="RefSeq" id="WP_093230905.1">
    <property type="nucleotide sequence ID" value="NZ_FORR01000014.1"/>
</dbReference>
<feature type="transmembrane region" description="Helical" evidence="1">
    <location>
        <begin position="152"/>
        <end position="174"/>
    </location>
</feature>
<proteinExistence type="predicted"/>
<dbReference type="OrthoDB" id="9795813at2"/>
<dbReference type="EMBL" id="FORR01000014">
    <property type="protein sequence ID" value="SFJ61681.1"/>
    <property type="molecule type" value="Genomic_DNA"/>
</dbReference>
<feature type="transmembrane region" description="Helical" evidence="1">
    <location>
        <begin position="82"/>
        <end position="100"/>
    </location>
</feature>
<dbReference type="STRING" id="46223.SAMN05421852_11433"/>
<dbReference type="GO" id="GO:0005886">
    <property type="term" value="C:plasma membrane"/>
    <property type="evidence" value="ECO:0007669"/>
    <property type="project" value="InterPro"/>
</dbReference>
<feature type="transmembrane region" description="Helical" evidence="1">
    <location>
        <begin position="7"/>
        <end position="24"/>
    </location>
</feature>
<sequence>MNQASKKLVTLIEVAIMAAIAVVFDKMTIYQAPYGGSVTLSMVPIVMVALRRGMWPGIACGVITGVLQLITEGYVVHPVQAILDYPVAYGVLGVAGWVLLKESQPRNAKMLRSGFGILMAGLSRTLAHFLSGIIFFASMAPKGQSPYLYSLIYNAAYMIPNMIIAFIITLILIYTAPQLVHRQ</sequence>
<feature type="transmembrane region" description="Helical" evidence="1">
    <location>
        <begin position="30"/>
        <end position="50"/>
    </location>
</feature>
<evidence type="ECO:0000313" key="2">
    <source>
        <dbReference type="EMBL" id="SFJ61681.1"/>
    </source>
</evidence>
<dbReference type="AlphaFoldDB" id="A0A1I3SVU4"/>
<keyword evidence="3" id="KW-1185">Reference proteome</keyword>
<name>A0A1I3SVU4_9BACL</name>
<dbReference type="NCBIfam" id="TIGR02357">
    <property type="entry name" value="ECF_ThiT_YuaJ"/>
    <property type="match status" value="1"/>
</dbReference>
<keyword evidence="1" id="KW-1133">Transmembrane helix</keyword>
<organism evidence="2 3">
    <name type="scientific">Thermoflavimicrobium dichotomicum</name>
    <dbReference type="NCBI Taxonomy" id="46223"/>
    <lineage>
        <taxon>Bacteria</taxon>
        <taxon>Bacillati</taxon>
        <taxon>Bacillota</taxon>
        <taxon>Bacilli</taxon>
        <taxon>Bacillales</taxon>
        <taxon>Thermoactinomycetaceae</taxon>
        <taxon>Thermoflavimicrobium</taxon>
    </lineage>
</organism>
<dbReference type="Gene3D" id="1.10.1760.20">
    <property type="match status" value="1"/>
</dbReference>